<protein>
    <recommendedName>
        <fullName evidence="4 12">Phosphoglycerate kinase</fullName>
        <ecNumber evidence="4 12">2.7.2.3</ecNumber>
    </recommendedName>
</protein>
<dbReference type="SUPFAM" id="SSF53748">
    <property type="entry name" value="Phosphoglycerate kinase"/>
    <property type="match status" value="1"/>
</dbReference>
<dbReference type="InterPro" id="IPR001576">
    <property type="entry name" value="Phosphoglycerate_kinase"/>
</dbReference>
<dbReference type="GO" id="GO:0006096">
    <property type="term" value="P:glycolytic process"/>
    <property type="evidence" value="ECO:0007669"/>
    <property type="project" value="UniProtKB-UniPathway"/>
</dbReference>
<comment type="subunit">
    <text evidence="13">Monomer.</text>
</comment>
<evidence type="ECO:0000256" key="6">
    <source>
        <dbReference type="ARBA" id="ARBA00022741"/>
    </source>
</evidence>
<dbReference type="PANTHER" id="PTHR11406">
    <property type="entry name" value="PHOSPHOGLYCERATE KINASE"/>
    <property type="match status" value="1"/>
</dbReference>
<evidence type="ECO:0000256" key="7">
    <source>
        <dbReference type="ARBA" id="ARBA00022777"/>
    </source>
</evidence>
<sequence length="389" mass="41636">MNFKTLRDFDLNGKTVLLRADLNVPMQDGKVSDTTRIDRLKPTIDYLGTQNCKVIILSHFGRPKGKENPEFSLSFLPPVLTKQWGINVDFGKEGSEKFTLLENLRFNAGEEANDIAYAKELAALGDIFVNDAFSAAHRAHASTESLAHLLPCAAGLLMEAELNALSKALEAPKKPVVAIVGGAKISTKLSVLNNLIQKVDTLILGGGMANTFLYAMGVPVGLSLCEKDMAEEAKAISKKAESLNCEIVLPTDRIAIREFKENAAHEIIGLDSIAEDQETVDIGPETIKHIESILDGAKTVLWNGPMGVFEMKPFDNGTNKVAQAVATRTKSGQLISVAGGGDTVSALDNAGVLNDFSYISTAGGAFLEWIEGKELPGVVALQKQAAKAA</sequence>
<feature type="binding site" evidence="11">
    <location>
        <begin position="340"/>
        <end position="343"/>
    </location>
    <ligand>
        <name>ATP</name>
        <dbReference type="ChEBI" id="CHEBI:30616"/>
    </ligand>
</feature>
<evidence type="ECO:0000256" key="11">
    <source>
        <dbReference type="PIRSR" id="PIRSR000724-2"/>
    </source>
</evidence>
<dbReference type="AlphaFoldDB" id="A0A7R8WVN8"/>
<dbReference type="InterPro" id="IPR036043">
    <property type="entry name" value="Phosphoglycerate_kinase_sf"/>
</dbReference>
<keyword evidence="9" id="KW-0460">Magnesium</keyword>
<dbReference type="PIRSF" id="PIRSF000724">
    <property type="entry name" value="Pgk"/>
    <property type="match status" value="1"/>
</dbReference>
<accession>A0A7R8WVN8</accession>
<keyword evidence="8 11" id="KW-0067">ATP-binding</keyword>
<evidence type="ECO:0000256" key="5">
    <source>
        <dbReference type="ARBA" id="ARBA00022679"/>
    </source>
</evidence>
<dbReference type="InterPro" id="IPR015911">
    <property type="entry name" value="Phosphoglycerate_kinase_CS"/>
</dbReference>
<name>A0A7R8WVN8_9CRUS</name>
<comment type="pathway">
    <text evidence="12">Carbohydrate degradation; glycolysis; pyruvate from D-glyceraldehyde 3-phosphate: step 2/5.</text>
</comment>
<reference evidence="14" key="1">
    <citation type="submission" date="2020-11" db="EMBL/GenBank/DDBJ databases">
        <authorList>
            <person name="Tran Van P."/>
        </authorList>
    </citation>
    <scope>NUCLEOTIDE SEQUENCE</scope>
</reference>
<feature type="binding site" evidence="10">
    <location>
        <begin position="59"/>
        <end position="62"/>
    </location>
    <ligand>
        <name>substrate</name>
    </ligand>
</feature>
<dbReference type="EC" id="2.7.2.3" evidence="4 12"/>
<dbReference type="Pfam" id="PF00162">
    <property type="entry name" value="PGK"/>
    <property type="match status" value="1"/>
</dbReference>
<dbReference type="Gene3D" id="3.40.50.1260">
    <property type="entry name" value="Phosphoglycerate kinase, N-terminal domain"/>
    <property type="match status" value="2"/>
</dbReference>
<keyword evidence="7 12" id="KW-0418">Kinase</keyword>
<feature type="binding site" evidence="10">
    <location>
        <position position="36"/>
    </location>
    <ligand>
        <name>(2R)-3-phosphoglycerate</name>
        <dbReference type="ChEBI" id="CHEBI:58272"/>
    </ligand>
</feature>
<organism evidence="14">
    <name type="scientific">Cyprideis torosa</name>
    <dbReference type="NCBI Taxonomy" id="163714"/>
    <lineage>
        <taxon>Eukaryota</taxon>
        <taxon>Metazoa</taxon>
        <taxon>Ecdysozoa</taxon>
        <taxon>Arthropoda</taxon>
        <taxon>Crustacea</taxon>
        <taxon>Oligostraca</taxon>
        <taxon>Ostracoda</taxon>
        <taxon>Podocopa</taxon>
        <taxon>Podocopida</taxon>
        <taxon>Cytherocopina</taxon>
        <taxon>Cytheroidea</taxon>
        <taxon>Cytherideidae</taxon>
        <taxon>Cyprideis</taxon>
    </lineage>
</organism>
<evidence type="ECO:0000256" key="8">
    <source>
        <dbReference type="ARBA" id="ARBA00022840"/>
    </source>
</evidence>
<dbReference type="PANTHER" id="PTHR11406:SF23">
    <property type="entry name" value="PHOSPHOGLYCERATE KINASE 1, CHLOROPLASTIC-RELATED"/>
    <property type="match status" value="1"/>
</dbReference>
<proteinExistence type="inferred from homology"/>
<dbReference type="PROSITE" id="PS00111">
    <property type="entry name" value="PGLYCERATE_KINASE"/>
    <property type="match status" value="1"/>
</dbReference>
<dbReference type="GO" id="GO:0004618">
    <property type="term" value="F:phosphoglycerate kinase activity"/>
    <property type="evidence" value="ECO:0007669"/>
    <property type="project" value="UniProtKB-EC"/>
</dbReference>
<dbReference type="GO" id="GO:0005524">
    <property type="term" value="F:ATP binding"/>
    <property type="evidence" value="ECO:0007669"/>
    <property type="project" value="UniProtKB-KW"/>
</dbReference>
<gene>
    <name evidence="14" type="ORF">CTOB1V02_LOCUS13867</name>
</gene>
<evidence type="ECO:0000313" key="14">
    <source>
        <dbReference type="EMBL" id="CAD7236052.1"/>
    </source>
</evidence>
<comment type="catalytic activity">
    <reaction evidence="1 12">
        <text>(2R)-3-phosphoglycerate + ATP = (2R)-3-phospho-glyceroyl phosphate + ADP</text>
        <dbReference type="Rhea" id="RHEA:14801"/>
        <dbReference type="ChEBI" id="CHEBI:30616"/>
        <dbReference type="ChEBI" id="CHEBI:57604"/>
        <dbReference type="ChEBI" id="CHEBI:58272"/>
        <dbReference type="ChEBI" id="CHEBI:456216"/>
        <dbReference type="EC" id="2.7.2.3"/>
    </reaction>
</comment>
<feature type="binding site" evidence="10">
    <location>
        <position position="105"/>
    </location>
    <ligand>
        <name>(2R)-3-phosphoglycerate</name>
        <dbReference type="ChEBI" id="CHEBI:58272"/>
    </ligand>
</feature>
<dbReference type="InterPro" id="IPR015824">
    <property type="entry name" value="Phosphoglycerate_kinase_N"/>
</dbReference>
<dbReference type="FunFam" id="3.40.50.1260:FF:000007">
    <property type="entry name" value="Phosphoglycerate kinase"/>
    <property type="match status" value="1"/>
</dbReference>
<keyword evidence="5 12" id="KW-0808">Transferase</keyword>
<evidence type="ECO:0000256" key="10">
    <source>
        <dbReference type="PIRSR" id="PIRSR000724-1"/>
    </source>
</evidence>
<keyword evidence="6" id="KW-0547">Nucleotide-binding</keyword>
<evidence type="ECO:0000256" key="9">
    <source>
        <dbReference type="ARBA" id="ARBA00022842"/>
    </source>
</evidence>
<dbReference type="EMBL" id="OB676251">
    <property type="protein sequence ID" value="CAD7236052.1"/>
    <property type="molecule type" value="Genomic_DNA"/>
</dbReference>
<comment type="cofactor">
    <cofactor evidence="2">
        <name>Mg(2+)</name>
        <dbReference type="ChEBI" id="CHEBI:18420"/>
    </cofactor>
</comment>
<dbReference type="GO" id="GO:0006094">
    <property type="term" value="P:gluconeogenesis"/>
    <property type="evidence" value="ECO:0007669"/>
    <property type="project" value="TreeGrafter"/>
</dbReference>
<dbReference type="HAMAP" id="MF_00145">
    <property type="entry name" value="Phosphoglyc_kinase"/>
    <property type="match status" value="1"/>
</dbReference>
<feature type="binding site" evidence="11">
    <location>
        <position position="310"/>
    </location>
    <ligand>
        <name>ATP</name>
        <dbReference type="ChEBI" id="CHEBI:30616"/>
    </ligand>
</feature>
<feature type="binding site" evidence="10">
    <location>
        <begin position="21"/>
        <end position="23"/>
    </location>
    <ligand>
        <name>substrate</name>
    </ligand>
</feature>
<dbReference type="GO" id="GO:0005829">
    <property type="term" value="C:cytosol"/>
    <property type="evidence" value="ECO:0007669"/>
    <property type="project" value="TreeGrafter"/>
</dbReference>
<evidence type="ECO:0000256" key="4">
    <source>
        <dbReference type="ARBA" id="ARBA00013061"/>
    </source>
</evidence>
<feature type="binding site" evidence="11">
    <location>
        <position position="188"/>
    </location>
    <ligand>
        <name>ATP</name>
        <dbReference type="ChEBI" id="CHEBI:30616"/>
    </ligand>
</feature>
<comment type="similarity">
    <text evidence="3 12">Belongs to the phosphoglycerate kinase family.</text>
</comment>
<evidence type="ECO:0000256" key="3">
    <source>
        <dbReference type="ARBA" id="ARBA00008982"/>
    </source>
</evidence>
<dbReference type="UniPathway" id="UPA00109">
    <property type="reaction ID" value="UER00185"/>
</dbReference>
<dbReference type="GO" id="GO:0043531">
    <property type="term" value="F:ADP binding"/>
    <property type="evidence" value="ECO:0007669"/>
    <property type="project" value="TreeGrafter"/>
</dbReference>
<evidence type="ECO:0000256" key="2">
    <source>
        <dbReference type="ARBA" id="ARBA00001946"/>
    </source>
</evidence>
<evidence type="ECO:0000256" key="12">
    <source>
        <dbReference type="RuleBase" id="RU000532"/>
    </source>
</evidence>
<dbReference type="PRINTS" id="PR00477">
    <property type="entry name" value="PHGLYCKINASE"/>
</dbReference>
<evidence type="ECO:0000256" key="13">
    <source>
        <dbReference type="RuleBase" id="RU000696"/>
    </source>
</evidence>
<feature type="binding site" evidence="10">
    <location>
        <position position="138"/>
    </location>
    <ligand>
        <name>(2R)-3-phosphoglycerate</name>
        <dbReference type="ChEBI" id="CHEBI:58272"/>
    </ligand>
</feature>
<evidence type="ECO:0000256" key="1">
    <source>
        <dbReference type="ARBA" id="ARBA00000642"/>
    </source>
</evidence>
<dbReference type="OrthoDB" id="275353at2759"/>